<organism evidence="2 3">
    <name type="scientific">Plasmopara halstedii</name>
    <name type="common">Downy mildew of sunflower</name>
    <dbReference type="NCBI Taxonomy" id="4781"/>
    <lineage>
        <taxon>Eukaryota</taxon>
        <taxon>Sar</taxon>
        <taxon>Stramenopiles</taxon>
        <taxon>Oomycota</taxon>
        <taxon>Peronosporomycetes</taxon>
        <taxon>Peronosporales</taxon>
        <taxon>Peronosporaceae</taxon>
        <taxon>Plasmopara</taxon>
    </lineage>
</organism>
<feature type="region of interest" description="Disordered" evidence="1">
    <location>
        <begin position="1"/>
        <end position="22"/>
    </location>
</feature>
<evidence type="ECO:0000256" key="1">
    <source>
        <dbReference type="SAM" id="MobiDB-lite"/>
    </source>
</evidence>
<keyword evidence="3" id="KW-1185">Reference proteome</keyword>
<accession>A0A0P1AT05</accession>
<sequence length="50" mass="5692">MMKELPELQLATKTTEGKARTARVGYMPRHSDIKGDKSCRKMIVLIESEI</sequence>
<dbReference type="EMBL" id="CCYD01001204">
    <property type="protein sequence ID" value="CEG44303.1"/>
    <property type="molecule type" value="Genomic_DNA"/>
</dbReference>
<dbReference type="GeneID" id="36395727"/>
<proteinExistence type="predicted"/>
<evidence type="ECO:0000313" key="3">
    <source>
        <dbReference type="Proteomes" id="UP000054928"/>
    </source>
</evidence>
<dbReference type="RefSeq" id="XP_024580672.1">
    <property type="nucleotide sequence ID" value="XM_024730390.1"/>
</dbReference>
<dbReference type="Proteomes" id="UP000054928">
    <property type="component" value="Unassembled WGS sequence"/>
</dbReference>
<name>A0A0P1AT05_PLAHL</name>
<reference evidence="3" key="1">
    <citation type="submission" date="2014-09" db="EMBL/GenBank/DDBJ databases">
        <authorList>
            <person name="Sharma Rahul"/>
            <person name="Thines Marco"/>
        </authorList>
    </citation>
    <scope>NUCLEOTIDE SEQUENCE [LARGE SCALE GENOMIC DNA]</scope>
</reference>
<protein>
    <submittedName>
        <fullName evidence="2">Uncharacterized protein</fullName>
    </submittedName>
</protein>
<evidence type="ECO:0000313" key="2">
    <source>
        <dbReference type="EMBL" id="CEG44303.1"/>
    </source>
</evidence>
<dbReference type="AlphaFoldDB" id="A0A0P1AT05"/>